<feature type="region of interest" description="Disordered" evidence="3">
    <location>
        <begin position="250"/>
        <end position="351"/>
    </location>
</feature>
<dbReference type="PANTHER" id="PTHR12341:SF7">
    <property type="entry name" value="5'-3' EXORIBONUCLEASE 1"/>
    <property type="match status" value="1"/>
</dbReference>
<dbReference type="eggNOG" id="KOG2044">
    <property type="taxonomic scope" value="Eukaryota"/>
</dbReference>
<evidence type="ECO:0000256" key="1">
    <source>
        <dbReference type="ARBA" id="ARBA00038299"/>
    </source>
</evidence>
<keyword evidence="2" id="KW-0175">Coiled coil</keyword>
<dbReference type="RefSeq" id="XP_005842955.1">
    <property type="nucleotide sequence ID" value="XM_005842893.1"/>
</dbReference>
<dbReference type="PANTHER" id="PTHR12341">
    <property type="entry name" value="5'-&gt;3' EXORIBONUCLEASE"/>
    <property type="match status" value="1"/>
</dbReference>
<dbReference type="Proteomes" id="UP000008141">
    <property type="component" value="Unassembled WGS sequence"/>
</dbReference>
<dbReference type="InParanoid" id="E1ZTK0"/>
<gene>
    <name evidence="5" type="ORF">CHLNCDRAFT_141768</name>
</gene>
<evidence type="ECO:0000313" key="5">
    <source>
        <dbReference type="EMBL" id="EFN50853.1"/>
    </source>
</evidence>
<keyword evidence="6" id="KW-1185">Reference proteome</keyword>
<dbReference type="Gene3D" id="3.40.50.12390">
    <property type="match status" value="2"/>
</dbReference>
<sequence length="1069" mass="112352">MPADFRADHLHIDLSSTLHQVIRRARTKQYFHLLLHRRLDEILATTRPTQRVVLALDGPAPLAKLLEQRRRRRRESEKVQRNAAAAAEAAEAVAAAGEAAEGGAGGGLRGAAGPAPSSPPSKVVSTVEALALAQFRPPNPELSTLALTTGSILMLEVHSSLSAYICKKLADPATAHLSFELSDSTVKGEGELKILSRLLHPGHAGEEGPGACGGGDQQQRDETHLVLGADSDLILMALVAGQKGVYILPDLPDDGQHRHRRHHHPRSRDGSRWQPAPGFKRAAGAAALAGSSLDSVGGSVDTSSSETETDSDLSGPESEGEEEGASAAEEAAAALAAAAAAEPPPPPPALVFSRDAAERLWREQHLGGGGQGREVTGLALDLMLLAVMCSGDDYLPAIQGMQLSNKHRPGVWDLYTSMRQEPQWQGQTLVQRSCECRGGRGRGARDCPTVRLNAGMVCALLAEYHRQRFVFMEGPGAAAGAPGSASLAGGDPALASGGSSMLGGGGAAGLAGGGGGAVGATAVVWDEEGLAAAAALATSSAAGDEALGGGGGGRRRPNITLRGMEAHPEAYVQGLEWVLGMYCSGAIRDYRFAYDLAAPSLLQVVQLLQAQQEGQQQEQEQQQRQEQGGSGAGAGAGREAAAGEGQQGQQGKVSAAAAAKLGRRKMQPLLPAACAMALLPRGGRIHAATALRHLMDEGSELEEIYATCDTCGQLGQQLGSMAREVDGVRGELAAAQLDLAAAQAEAGAGRAGAAAAAAALQAQVERLEAEMARLKLLHSNLSRTQQEHLSEFHPYKPFPTDQLEAAVAAVPLADYPMRERKLAKFGREFVYSRRMGGEAEAEEEGSFAAEMGVGGGTWRRRQQGGRRREVAAAAASPASSDSLGSGASLDGNDAESEEEGEGAGSAVLLAKPVRLRGPQPRPLREPRAPWALQQPLQPWLEECMTFAAAYPRVADPFLIRRSSWGVQRDVLPLRPYMQPPRMQRNPDGSSSKPSAVLNPCQLLRWAPRRSGTTGGGVTRRQAKHHVLLQDQRAPVHTLVAPAGGRAPARALLQGCTRLLHRLPRVLRVL</sequence>
<dbReference type="AlphaFoldDB" id="E1ZTK0"/>
<feature type="compositionally biased region" description="Acidic residues" evidence="3">
    <location>
        <begin position="892"/>
        <end position="901"/>
    </location>
</feature>
<feature type="region of interest" description="Disordered" evidence="3">
    <location>
        <begin position="103"/>
        <end position="122"/>
    </location>
</feature>
<accession>E1ZTK0</accession>
<feature type="compositionally biased region" description="Low complexity" evidence="3">
    <location>
        <begin position="325"/>
        <end position="341"/>
    </location>
</feature>
<dbReference type="InterPro" id="IPR004859">
    <property type="entry name" value="Xrn1_N"/>
</dbReference>
<dbReference type="InterPro" id="IPR027073">
    <property type="entry name" value="5_3_exoribonuclease"/>
</dbReference>
<dbReference type="GO" id="GO:0000956">
    <property type="term" value="P:nuclear-transcribed mRNA catabolic process"/>
    <property type="evidence" value="ECO:0007669"/>
    <property type="project" value="TreeGrafter"/>
</dbReference>
<evidence type="ECO:0000256" key="3">
    <source>
        <dbReference type="SAM" id="MobiDB-lite"/>
    </source>
</evidence>
<feature type="region of interest" description="Disordered" evidence="3">
    <location>
        <begin position="615"/>
        <end position="651"/>
    </location>
</feature>
<dbReference type="OrthoDB" id="372487at2759"/>
<evidence type="ECO:0000256" key="2">
    <source>
        <dbReference type="SAM" id="Coils"/>
    </source>
</evidence>
<feature type="compositionally biased region" description="Low complexity" evidence="3">
    <location>
        <begin position="637"/>
        <end position="651"/>
    </location>
</feature>
<name>E1ZTK0_CHLVA</name>
<evidence type="ECO:0000313" key="6">
    <source>
        <dbReference type="Proteomes" id="UP000008141"/>
    </source>
</evidence>
<feature type="compositionally biased region" description="Low complexity" evidence="3">
    <location>
        <begin position="615"/>
        <end position="627"/>
    </location>
</feature>
<protein>
    <recommendedName>
        <fullName evidence="4">Xrn1 N-terminal domain-containing protein</fullName>
    </recommendedName>
</protein>
<feature type="compositionally biased region" description="Low complexity" evidence="3">
    <location>
        <begin position="282"/>
        <end position="317"/>
    </location>
</feature>
<dbReference type="KEGG" id="cvr:CHLNCDRAFT_141768"/>
<comment type="similarity">
    <text evidence="1">Belongs to the 5'-3' exonuclease family.</text>
</comment>
<dbReference type="STRING" id="554065.E1ZTK0"/>
<dbReference type="GO" id="GO:0004534">
    <property type="term" value="F:5'-3' RNA exonuclease activity"/>
    <property type="evidence" value="ECO:0007669"/>
    <property type="project" value="TreeGrafter"/>
</dbReference>
<proteinExistence type="inferred from homology"/>
<reference evidence="5 6" key="1">
    <citation type="journal article" date="2010" name="Plant Cell">
        <title>The Chlorella variabilis NC64A genome reveals adaptation to photosymbiosis, coevolution with viruses, and cryptic sex.</title>
        <authorList>
            <person name="Blanc G."/>
            <person name="Duncan G."/>
            <person name="Agarkova I."/>
            <person name="Borodovsky M."/>
            <person name="Gurnon J."/>
            <person name="Kuo A."/>
            <person name="Lindquist E."/>
            <person name="Lucas S."/>
            <person name="Pangilinan J."/>
            <person name="Polle J."/>
            <person name="Salamov A."/>
            <person name="Terry A."/>
            <person name="Yamada T."/>
            <person name="Dunigan D.D."/>
            <person name="Grigoriev I.V."/>
            <person name="Claverie J.M."/>
            <person name="Van Etten J.L."/>
        </authorList>
    </citation>
    <scope>NUCLEOTIDE SEQUENCE [LARGE SCALE GENOMIC DNA]</scope>
    <source>
        <strain evidence="5 6">NC64A</strain>
    </source>
</reference>
<feature type="coiled-coil region" evidence="2">
    <location>
        <begin position="725"/>
        <end position="787"/>
    </location>
</feature>
<feature type="compositionally biased region" description="Low complexity" evidence="3">
    <location>
        <begin position="871"/>
        <end position="891"/>
    </location>
</feature>
<dbReference type="GeneID" id="17350275"/>
<dbReference type="Pfam" id="PF03159">
    <property type="entry name" value="XRN_N"/>
    <property type="match status" value="1"/>
</dbReference>
<dbReference type="GO" id="GO:0005634">
    <property type="term" value="C:nucleus"/>
    <property type="evidence" value="ECO:0007669"/>
    <property type="project" value="TreeGrafter"/>
</dbReference>
<dbReference type="EMBL" id="GL433872">
    <property type="protein sequence ID" value="EFN50853.1"/>
    <property type="molecule type" value="Genomic_DNA"/>
</dbReference>
<evidence type="ECO:0000259" key="4">
    <source>
        <dbReference type="Pfam" id="PF03159"/>
    </source>
</evidence>
<feature type="domain" description="Xrn1 N-terminal" evidence="4">
    <location>
        <begin position="6"/>
        <end position="248"/>
    </location>
</feature>
<feature type="compositionally biased region" description="Basic residues" evidence="3">
    <location>
        <begin position="257"/>
        <end position="266"/>
    </location>
</feature>
<feature type="region of interest" description="Disordered" evidence="3">
    <location>
        <begin position="853"/>
        <end position="926"/>
    </location>
</feature>
<organism evidence="6">
    <name type="scientific">Chlorella variabilis</name>
    <name type="common">Green alga</name>
    <dbReference type="NCBI Taxonomy" id="554065"/>
    <lineage>
        <taxon>Eukaryota</taxon>
        <taxon>Viridiplantae</taxon>
        <taxon>Chlorophyta</taxon>
        <taxon>core chlorophytes</taxon>
        <taxon>Trebouxiophyceae</taxon>
        <taxon>Chlorellales</taxon>
        <taxon>Chlorellaceae</taxon>
        <taxon>Chlorella clade</taxon>
        <taxon>Chlorella</taxon>
    </lineage>
</organism>
<dbReference type="GO" id="GO:0003723">
    <property type="term" value="F:RNA binding"/>
    <property type="evidence" value="ECO:0007669"/>
    <property type="project" value="TreeGrafter"/>
</dbReference>